<gene>
    <name evidence="2" type="ORF">EYC98_17330</name>
</gene>
<evidence type="ECO:0000313" key="3">
    <source>
        <dbReference type="Proteomes" id="UP001143362"/>
    </source>
</evidence>
<dbReference type="SUPFAM" id="SSF52833">
    <property type="entry name" value="Thioredoxin-like"/>
    <property type="match status" value="1"/>
</dbReference>
<dbReference type="Proteomes" id="UP001143362">
    <property type="component" value="Unassembled WGS sequence"/>
</dbReference>
<keyword evidence="3" id="KW-1185">Reference proteome</keyword>
<feature type="domain" description="DSBA-like thioredoxin" evidence="1">
    <location>
        <begin position="26"/>
        <end position="223"/>
    </location>
</feature>
<proteinExistence type="predicted"/>
<dbReference type="EMBL" id="SHNN01000004">
    <property type="protein sequence ID" value="MCX2982626.1"/>
    <property type="molecule type" value="Genomic_DNA"/>
</dbReference>
<dbReference type="InterPro" id="IPR001853">
    <property type="entry name" value="DSBA-like_thioredoxin_dom"/>
</dbReference>
<name>A0ABT3TK17_9GAMM</name>
<evidence type="ECO:0000313" key="2">
    <source>
        <dbReference type="EMBL" id="MCX2982626.1"/>
    </source>
</evidence>
<dbReference type="InterPro" id="IPR036249">
    <property type="entry name" value="Thioredoxin-like_sf"/>
</dbReference>
<protein>
    <submittedName>
        <fullName evidence="2">DsbA family oxidoreductase</fullName>
    </submittedName>
</protein>
<dbReference type="PANTHER" id="PTHR13887:SF41">
    <property type="entry name" value="THIOREDOXIN SUPERFAMILY PROTEIN"/>
    <property type="match status" value="1"/>
</dbReference>
<accession>A0ABT3TK17</accession>
<dbReference type="CDD" id="cd03024">
    <property type="entry name" value="DsbA_FrnE"/>
    <property type="match status" value="1"/>
</dbReference>
<dbReference type="PANTHER" id="PTHR13887">
    <property type="entry name" value="GLUTATHIONE S-TRANSFERASE KAPPA"/>
    <property type="match status" value="1"/>
</dbReference>
<organism evidence="2 3">
    <name type="scientific">Candidatus Litorirhabdus singularis</name>
    <dbReference type="NCBI Taxonomy" id="2518993"/>
    <lineage>
        <taxon>Bacteria</taxon>
        <taxon>Pseudomonadati</taxon>
        <taxon>Pseudomonadota</taxon>
        <taxon>Gammaproteobacteria</taxon>
        <taxon>Cellvibrionales</taxon>
        <taxon>Halieaceae</taxon>
        <taxon>Candidatus Litorirhabdus</taxon>
    </lineage>
</organism>
<reference evidence="2" key="1">
    <citation type="submission" date="2019-02" db="EMBL/GenBank/DDBJ databases">
        <authorList>
            <person name="Li S.-H."/>
        </authorList>
    </citation>
    <scope>NUCLEOTIDE SEQUENCE</scope>
    <source>
        <strain evidence="2">IMCC14734</strain>
    </source>
</reference>
<dbReference type="Gene3D" id="3.40.30.10">
    <property type="entry name" value="Glutaredoxin"/>
    <property type="match status" value="1"/>
</dbReference>
<dbReference type="Pfam" id="PF01323">
    <property type="entry name" value="DSBA"/>
    <property type="match status" value="1"/>
</dbReference>
<comment type="caution">
    <text evidence="2">The sequence shown here is derived from an EMBL/GenBank/DDBJ whole genome shotgun (WGS) entry which is preliminary data.</text>
</comment>
<evidence type="ECO:0000259" key="1">
    <source>
        <dbReference type="Pfam" id="PF01323"/>
    </source>
</evidence>
<sequence length="235" mass="25443">MLTDNLRSVLCILVGDYGGEEPAMRIDIYSDNICPWCFIGKRHLDMAARNLGLTNLDTRWHAYQLYPQIPMDGVPRKEFMRARFGAGGGDAFKRIAAVGVEAGIAFAFERNETIPNTLNSHRLVAYAASEGKQHQTIEALMSAGFERGQDIGSPQVLLDVAAAADLDVTAVEQMLASGAYTDEVRTSVDECAAAGIQGVPLFRLENGEVIQGAQPVPVFQMLLQSAREDIAAGLV</sequence>